<dbReference type="InterPro" id="IPR036770">
    <property type="entry name" value="Ankyrin_rpt-contain_sf"/>
</dbReference>
<evidence type="ECO:0000256" key="1">
    <source>
        <dbReference type="ARBA" id="ARBA00022737"/>
    </source>
</evidence>
<dbReference type="Pfam" id="PF12796">
    <property type="entry name" value="Ank_2"/>
    <property type="match status" value="1"/>
</dbReference>
<proteinExistence type="predicted"/>
<evidence type="ECO:0000313" key="4">
    <source>
        <dbReference type="Proteomes" id="UP000241071"/>
    </source>
</evidence>
<keyword evidence="4" id="KW-1185">Reference proteome</keyword>
<dbReference type="Gene3D" id="1.25.40.20">
    <property type="entry name" value="Ankyrin repeat-containing domain"/>
    <property type="match status" value="2"/>
</dbReference>
<gene>
    <name evidence="3" type="ORF">glt_00208</name>
</gene>
<name>M1PW97_9VIRU</name>
<protein>
    <submittedName>
        <fullName evidence="3">Repeat protein</fullName>
    </submittedName>
</protein>
<dbReference type="PROSITE" id="PS50297">
    <property type="entry name" value="ANK_REP_REGION"/>
    <property type="match status" value="1"/>
</dbReference>
<dbReference type="SMART" id="SM00248">
    <property type="entry name" value="ANK"/>
    <property type="match status" value="4"/>
</dbReference>
<accession>M1PW97</accession>
<keyword evidence="1" id="KW-0677">Repeat</keyword>
<evidence type="ECO:0000313" key="3">
    <source>
        <dbReference type="EMBL" id="AGF85017.1"/>
    </source>
</evidence>
<dbReference type="SUPFAM" id="SSF48403">
    <property type="entry name" value="Ankyrin repeat"/>
    <property type="match status" value="1"/>
</dbReference>
<dbReference type="EMBL" id="KC008572">
    <property type="protein sequence ID" value="AGF85017.1"/>
    <property type="molecule type" value="Genomic_DNA"/>
</dbReference>
<dbReference type="PANTHER" id="PTHR24126">
    <property type="entry name" value="ANKYRIN REPEAT, PH AND SEC7 DOMAIN CONTAINING PROTEIN SECG-RELATED"/>
    <property type="match status" value="1"/>
</dbReference>
<reference evidence="3 4" key="1">
    <citation type="submission" date="2012-10" db="EMBL/GenBank/DDBJ databases">
        <title>Complete genome sequence of Moumouvirus goulette.</title>
        <authorList>
            <person name="Fournous G."/>
            <person name="Bougalmi M."/>
            <person name="Colson P."/>
        </authorList>
    </citation>
    <scope>NUCLEOTIDE SEQUENCE [LARGE SCALE GENOMIC DNA]</scope>
</reference>
<dbReference type="PROSITE" id="PS50088">
    <property type="entry name" value="ANK_REPEAT"/>
    <property type="match status" value="1"/>
</dbReference>
<sequence>MSTNYQLVNTNKNELVKLIQNNDLTGFEKLLDNLIDTDYSQVCYTVGSYFNNLDSNNDNEFISALYNNIKKMNNPSDIIVVSAAHIARVDLIEFLIDIGGNINAVDKDGFTPLSSACCFGNYNVVEFLIKNGANINNDKKSDIFKYLCYGQEKICSLLLDHGLIVDLNNKNEINGIFHIIKSGNVSFLNLLLSHGVDLSPINKCLKNKYENDKNNKIIDILIDHDINPKYIHCMYVF</sequence>
<keyword evidence="2" id="KW-0040">ANK repeat</keyword>
<dbReference type="PANTHER" id="PTHR24126:SF14">
    <property type="entry name" value="ANK_REP_REGION DOMAIN-CONTAINING PROTEIN"/>
    <property type="match status" value="1"/>
</dbReference>
<dbReference type="Proteomes" id="UP000241071">
    <property type="component" value="Segment"/>
</dbReference>
<dbReference type="InterPro" id="IPR002110">
    <property type="entry name" value="Ankyrin_rpt"/>
</dbReference>
<organism evidence="3 4">
    <name type="scientific">Moumouvirus goulette</name>
    <dbReference type="NCBI Taxonomy" id="1247379"/>
    <lineage>
        <taxon>Viruses</taxon>
        <taxon>Varidnaviria</taxon>
        <taxon>Bamfordvirae</taxon>
        <taxon>Nucleocytoviricota</taxon>
        <taxon>Megaviricetes</taxon>
        <taxon>Imitervirales</taxon>
        <taxon>Mimiviridae</taxon>
        <taxon>Megamimivirinae</taxon>
        <taxon>Moumouvirus</taxon>
        <taxon>Moumouvirus goulettemassiliense</taxon>
    </lineage>
</organism>
<evidence type="ECO:0000256" key="2">
    <source>
        <dbReference type="ARBA" id="ARBA00023043"/>
    </source>
</evidence>